<evidence type="ECO:0000259" key="1">
    <source>
        <dbReference type="PROSITE" id="PS51645"/>
    </source>
</evidence>
<accession>A0A5C8ZID3</accession>
<dbReference type="InterPro" id="IPR036155">
    <property type="entry name" value="Crypto/Photolyase_N_sf"/>
</dbReference>
<dbReference type="InterPro" id="IPR006050">
    <property type="entry name" value="DNA_photolyase_N"/>
</dbReference>
<dbReference type="Pfam" id="PF00875">
    <property type="entry name" value="DNA_photolyase"/>
    <property type="match status" value="1"/>
</dbReference>
<gene>
    <name evidence="2" type="ORF">FMM08_05260</name>
</gene>
<organism evidence="2 3">
    <name type="scientific">Quadrisphaera setariae</name>
    <dbReference type="NCBI Taxonomy" id="2593304"/>
    <lineage>
        <taxon>Bacteria</taxon>
        <taxon>Bacillati</taxon>
        <taxon>Actinomycetota</taxon>
        <taxon>Actinomycetes</taxon>
        <taxon>Kineosporiales</taxon>
        <taxon>Kineosporiaceae</taxon>
        <taxon>Quadrisphaera</taxon>
    </lineage>
</organism>
<protein>
    <recommendedName>
        <fullName evidence="1">Photolyase/cryptochrome alpha/beta domain-containing protein</fullName>
    </recommendedName>
</protein>
<name>A0A5C8ZID3_9ACTN</name>
<proteinExistence type="predicted"/>
<comment type="caution">
    <text evidence="2">The sequence shown here is derived from an EMBL/GenBank/DDBJ whole genome shotgun (WGS) entry which is preliminary data.</text>
</comment>
<dbReference type="PROSITE" id="PS51645">
    <property type="entry name" value="PHR_CRY_ALPHA_BETA"/>
    <property type="match status" value="1"/>
</dbReference>
<reference evidence="2 3" key="1">
    <citation type="submission" date="2019-07" db="EMBL/GenBank/DDBJ databases">
        <title>Quadrisphaera sp. strain DD2A genome sequencing and assembly.</title>
        <authorList>
            <person name="Kim I."/>
        </authorList>
    </citation>
    <scope>NUCLEOTIDE SEQUENCE [LARGE SCALE GENOMIC DNA]</scope>
    <source>
        <strain evidence="2 3">DD2A</strain>
    </source>
</reference>
<dbReference type="EMBL" id="VKAC01000002">
    <property type="protein sequence ID" value="TXR57617.1"/>
    <property type="molecule type" value="Genomic_DNA"/>
</dbReference>
<evidence type="ECO:0000313" key="3">
    <source>
        <dbReference type="Proteomes" id="UP000321234"/>
    </source>
</evidence>
<dbReference type="SUPFAM" id="SSF52425">
    <property type="entry name" value="Cryptochrome/photolyase, N-terminal domain"/>
    <property type="match status" value="1"/>
</dbReference>
<dbReference type="AlphaFoldDB" id="A0A5C8ZID3"/>
<keyword evidence="3" id="KW-1185">Reference proteome</keyword>
<feature type="domain" description="Photolyase/cryptochrome alpha/beta" evidence="1">
    <location>
        <begin position="13"/>
        <end position="139"/>
    </location>
</feature>
<dbReference type="InterPro" id="IPR014729">
    <property type="entry name" value="Rossmann-like_a/b/a_fold"/>
</dbReference>
<sequence length="169" mass="17787">MRALGAAPTIAGVPRVVWLREDLHLSGNAAVGAAVAGAVADGDGRVVVLVPVEDERWASLPPQERARRLAVLRDLDDKVDGQLLFQHGDPAVVVPPVVRAAGATHVHVLGTGRPDDVATEEAVRSALDVPLVVHSDDDERGDRRDDALAALGRATFWMPVACHGYPAAP</sequence>
<dbReference type="Gene3D" id="3.40.50.620">
    <property type="entry name" value="HUPs"/>
    <property type="match status" value="1"/>
</dbReference>
<evidence type="ECO:0000313" key="2">
    <source>
        <dbReference type="EMBL" id="TXR57617.1"/>
    </source>
</evidence>
<dbReference type="Proteomes" id="UP000321234">
    <property type="component" value="Unassembled WGS sequence"/>
</dbReference>